<dbReference type="GeneID" id="30145447"/>
<dbReference type="Proteomes" id="UP000094336">
    <property type="component" value="Unassembled WGS sequence"/>
</dbReference>
<name>A0A1E3R0D7_9ASCO</name>
<gene>
    <name evidence="1" type="ORF">BABINDRAFT_159332</name>
</gene>
<evidence type="ECO:0000313" key="1">
    <source>
        <dbReference type="EMBL" id="ODQ82832.1"/>
    </source>
</evidence>
<sequence>MTDHKGQIMKDNQLRCIQIQLRTSRCFIHRCFVEDLSTLTVQDREKYVTPRARACVRNVTCHVKL</sequence>
<dbReference type="EMBL" id="KV454426">
    <property type="protein sequence ID" value="ODQ82832.1"/>
    <property type="molecule type" value="Genomic_DNA"/>
</dbReference>
<proteinExistence type="predicted"/>
<dbReference type="AlphaFoldDB" id="A0A1E3R0D7"/>
<dbReference type="RefSeq" id="XP_018988160.1">
    <property type="nucleotide sequence ID" value="XM_019127594.1"/>
</dbReference>
<organism evidence="1 2">
    <name type="scientific">Babjeviella inositovora NRRL Y-12698</name>
    <dbReference type="NCBI Taxonomy" id="984486"/>
    <lineage>
        <taxon>Eukaryota</taxon>
        <taxon>Fungi</taxon>
        <taxon>Dikarya</taxon>
        <taxon>Ascomycota</taxon>
        <taxon>Saccharomycotina</taxon>
        <taxon>Pichiomycetes</taxon>
        <taxon>Serinales incertae sedis</taxon>
        <taxon>Babjeviella</taxon>
    </lineage>
</organism>
<evidence type="ECO:0000313" key="2">
    <source>
        <dbReference type="Proteomes" id="UP000094336"/>
    </source>
</evidence>
<keyword evidence="2" id="KW-1185">Reference proteome</keyword>
<accession>A0A1E3R0D7</accession>
<reference evidence="2" key="1">
    <citation type="submission" date="2016-05" db="EMBL/GenBank/DDBJ databases">
        <title>Comparative genomics of biotechnologically important yeasts.</title>
        <authorList>
            <consortium name="DOE Joint Genome Institute"/>
            <person name="Riley R."/>
            <person name="Haridas S."/>
            <person name="Wolfe K.H."/>
            <person name="Lopes M.R."/>
            <person name="Hittinger C.T."/>
            <person name="Goker M."/>
            <person name="Salamov A."/>
            <person name="Wisecaver J."/>
            <person name="Long T.M."/>
            <person name="Aerts A.L."/>
            <person name="Barry K."/>
            <person name="Choi C."/>
            <person name="Clum A."/>
            <person name="Coughlan A.Y."/>
            <person name="Deshpande S."/>
            <person name="Douglass A.P."/>
            <person name="Hanson S.J."/>
            <person name="Klenk H.-P."/>
            <person name="Labutti K."/>
            <person name="Lapidus A."/>
            <person name="Lindquist E."/>
            <person name="Lipzen A."/>
            <person name="Meier-Kolthoff J.P."/>
            <person name="Ohm R.A."/>
            <person name="Otillar R.P."/>
            <person name="Pangilinan J."/>
            <person name="Peng Y."/>
            <person name="Rokas A."/>
            <person name="Rosa C.A."/>
            <person name="Scheuner C."/>
            <person name="Sibirny A.A."/>
            <person name="Slot J.C."/>
            <person name="Stielow J.B."/>
            <person name="Sun H."/>
            <person name="Kurtzman C.P."/>
            <person name="Blackwell M."/>
            <person name="Grigoriev I.V."/>
            <person name="Jeffries T.W."/>
        </authorList>
    </citation>
    <scope>NUCLEOTIDE SEQUENCE [LARGE SCALE GENOMIC DNA]</scope>
    <source>
        <strain evidence="2">NRRL Y-12698</strain>
    </source>
</reference>
<protein>
    <submittedName>
        <fullName evidence="1">Uncharacterized protein</fullName>
    </submittedName>
</protein>